<dbReference type="InterPro" id="IPR001647">
    <property type="entry name" value="HTH_TetR"/>
</dbReference>
<evidence type="ECO:0000256" key="3">
    <source>
        <dbReference type="SAM" id="MobiDB-lite"/>
    </source>
</evidence>
<dbReference type="PANTHER" id="PTHR30055">
    <property type="entry name" value="HTH-TYPE TRANSCRIPTIONAL REGULATOR RUTR"/>
    <property type="match status" value="1"/>
</dbReference>
<dbReference type="AlphaFoldDB" id="E0TD70"/>
<dbReference type="HOGENOM" id="CLU_069356_40_0_5"/>
<evidence type="ECO:0000313" key="5">
    <source>
        <dbReference type="EMBL" id="ADM09893.1"/>
    </source>
</evidence>
<dbReference type="PROSITE" id="PS50977">
    <property type="entry name" value="HTH_TETR_2"/>
    <property type="match status" value="1"/>
</dbReference>
<keyword evidence="1 2" id="KW-0238">DNA-binding</keyword>
<dbReference type="InterPro" id="IPR009057">
    <property type="entry name" value="Homeodomain-like_sf"/>
</dbReference>
<dbReference type="EMBL" id="CP002156">
    <property type="protein sequence ID" value="ADM09893.1"/>
    <property type="molecule type" value="Genomic_DNA"/>
</dbReference>
<dbReference type="PANTHER" id="PTHR30055:SF220">
    <property type="entry name" value="TETR-FAMILY REGULATORY PROTEIN"/>
    <property type="match status" value="1"/>
</dbReference>
<reference evidence="5 6" key="2">
    <citation type="journal article" date="2011" name="J. Bacteriol.">
        <title>Complete genome sequence of strain HTCC2503T of Parvularcula bermudensis, the type species of the order "Parvularculales" in the class Alphaproteobacteria.</title>
        <authorList>
            <person name="Oh H.M."/>
            <person name="Kang I."/>
            <person name="Vergin K.L."/>
            <person name="Kang D."/>
            <person name="Rhee K.H."/>
            <person name="Giovannoni S.J."/>
            <person name="Cho J.C."/>
        </authorList>
    </citation>
    <scope>NUCLEOTIDE SEQUENCE [LARGE SCALE GENOMIC DNA]</scope>
    <source>
        <strain evidence="6">ATCC BAA-594 / HTCC2503 / KCTC 12087</strain>
    </source>
</reference>
<keyword evidence="6" id="KW-1185">Reference proteome</keyword>
<dbReference type="eggNOG" id="COG1309">
    <property type="taxonomic scope" value="Bacteria"/>
</dbReference>
<dbReference type="InterPro" id="IPR050109">
    <property type="entry name" value="HTH-type_TetR-like_transc_reg"/>
</dbReference>
<dbReference type="RefSeq" id="WP_013300867.1">
    <property type="nucleotide sequence ID" value="NC_014414.1"/>
</dbReference>
<dbReference type="GO" id="GO:0000976">
    <property type="term" value="F:transcription cis-regulatory region binding"/>
    <property type="evidence" value="ECO:0007669"/>
    <property type="project" value="TreeGrafter"/>
</dbReference>
<dbReference type="KEGG" id="pbr:PB2503_09199"/>
<feature type="domain" description="HTH tetR-type" evidence="4">
    <location>
        <begin position="27"/>
        <end position="87"/>
    </location>
</feature>
<dbReference type="GO" id="GO:0003700">
    <property type="term" value="F:DNA-binding transcription factor activity"/>
    <property type="evidence" value="ECO:0007669"/>
    <property type="project" value="TreeGrafter"/>
</dbReference>
<name>E0TD70_PARBH</name>
<evidence type="ECO:0000256" key="1">
    <source>
        <dbReference type="ARBA" id="ARBA00023125"/>
    </source>
</evidence>
<dbReference type="Proteomes" id="UP000001302">
    <property type="component" value="Chromosome"/>
</dbReference>
<feature type="DNA-binding region" description="H-T-H motif" evidence="2">
    <location>
        <begin position="50"/>
        <end position="69"/>
    </location>
</feature>
<evidence type="ECO:0000256" key="2">
    <source>
        <dbReference type="PROSITE-ProRule" id="PRU00335"/>
    </source>
</evidence>
<gene>
    <name evidence="5" type="ordered locus">PB2503_09199</name>
</gene>
<dbReference type="STRING" id="314260.PB2503_09199"/>
<organism evidence="5 6">
    <name type="scientific">Parvularcula bermudensis (strain ATCC BAA-594 / HTCC2503 / KCTC 12087)</name>
    <dbReference type="NCBI Taxonomy" id="314260"/>
    <lineage>
        <taxon>Bacteria</taxon>
        <taxon>Pseudomonadati</taxon>
        <taxon>Pseudomonadota</taxon>
        <taxon>Alphaproteobacteria</taxon>
        <taxon>Parvularculales</taxon>
        <taxon>Parvularculaceae</taxon>
        <taxon>Parvularcula</taxon>
    </lineage>
</organism>
<evidence type="ECO:0000313" key="6">
    <source>
        <dbReference type="Proteomes" id="UP000001302"/>
    </source>
</evidence>
<accession>E0TD70</accession>
<feature type="region of interest" description="Disordered" evidence="3">
    <location>
        <begin position="1"/>
        <end position="25"/>
    </location>
</feature>
<dbReference type="SUPFAM" id="SSF48498">
    <property type="entry name" value="Tetracyclin repressor-like, C-terminal domain"/>
    <property type="match status" value="1"/>
</dbReference>
<evidence type="ECO:0000259" key="4">
    <source>
        <dbReference type="PROSITE" id="PS50977"/>
    </source>
</evidence>
<dbReference type="Gene3D" id="1.10.357.10">
    <property type="entry name" value="Tetracycline Repressor, domain 2"/>
    <property type="match status" value="1"/>
</dbReference>
<dbReference type="Pfam" id="PF00440">
    <property type="entry name" value="TetR_N"/>
    <property type="match status" value="1"/>
</dbReference>
<dbReference type="InterPro" id="IPR036271">
    <property type="entry name" value="Tet_transcr_reg_TetR-rel_C_sf"/>
</dbReference>
<proteinExistence type="predicted"/>
<feature type="compositionally biased region" description="Basic and acidic residues" evidence="3">
    <location>
        <begin position="8"/>
        <end position="22"/>
    </location>
</feature>
<dbReference type="SUPFAM" id="SSF46689">
    <property type="entry name" value="Homeodomain-like"/>
    <property type="match status" value="1"/>
</dbReference>
<protein>
    <submittedName>
        <fullName evidence="5">Putative TetR-family transcriptional regulator</fullName>
    </submittedName>
</protein>
<sequence>MTEQPPGDSDREMSPDPKEAGGRYHHGNLRTALLNRAIEVIDAEGVEGMSLRRLARDLGVSHAAPARHFPTKAALLSTIVKDAYLDLTATVVKAAAGDLDPKEAARREVKAAWQWAADHPARWSVMMNPDVSRFADEDLRLALAAFVDVAAKPLWRIKAAGQFATIPDDQLKLFAFGATIGIANALTDTLLKEFLSADDDGLLQENLASLLFPMM</sequence>
<reference evidence="6" key="1">
    <citation type="submission" date="2010-08" db="EMBL/GenBank/DDBJ databases">
        <title>Genome sequence of Parvularcula bermudensis HTCC2503.</title>
        <authorList>
            <person name="Kang D.-M."/>
            <person name="Oh H.-M."/>
            <person name="Cho J.-C."/>
        </authorList>
    </citation>
    <scope>NUCLEOTIDE SEQUENCE [LARGE SCALE GENOMIC DNA]</scope>
    <source>
        <strain evidence="6">ATCC BAA-594 / HTCC2503 / KCTC 12087</strain>
    </source>
</reference>